<keyword evidence="2" id="KW-1185">Reference proteome</keyword>
<proteinExistence type="predicted"/>
<gene>
    <name evidence="1" type="ORF">Plil01_000055500</name>
</gene>
<dbReference type="AlphaFoldDB" id="A0A9W6T9A0"/>
<accession>A0A9W6T9A0</accession>
<dbReference type="Proteomes" id="UP001165083">
    <property type="component" value="Unassembled WGS sequence"/>
</dbReference>
<organism evidence="1 2">
    <name type="scientific">Phytophthora lilii</name>
    <dbReference type="NCBI Taxonomy" id="2077276"/>
    <lineage>
        <taxon>Eukaryota</taxon>
        <taxon>Sar</taxon>
        <taxon>Stramenopiles</taxon>
        <taxon>Oomycota</taxon>
        <taxon>Peronosporomycetes</taxon>
        <taxon>Peronosporales</taxon>
        <taxon>Peronosporaceae</taxon>
        <taxon>Phytophthora</taxon>
    </lineage>
</organism>
<protein>
    <submittedName>
        <fullName evidence="1">Unnamed protein product</fullName>
    </submittedName>
</protein>
<comment type="caution">
    <text evidence="1">The sequence shown here is derived from an EMBL/GenBank/DDBJ whole genome shotgun (WGS) entry which is preliminary data.</text>
</comment>
<name>A0A9W6T9A0_9STRA</name>
<dbReference type="OrthoDB" id="194358at2759"/>
<reference evidence="1" key="1">
    <citation type="submission" date="2023-04" db="EMBL/GenBank/DDBJ databases">
        <title>Phytophthora lilii NBRC 32176.</title>
        <authorList>
            <person name="Ichikawa N."/>
            <person name="Sato H."/>
            <person name="Tonouchi N."/>
        </authorList>
    </citation>
    <scope>NUCLEOTIDE SEQUENCE</scope>
    <source>
        <strain evidence="1">NBRC 32176</strain>
    </source>
</reference>
<evidence type="ECO:0000313" key="2">
    <source>
        <dbReference type="Proteomes" id="UP001165083"/>
    </source>
</evidence>
<evidence type="ECO:0000313" key="1">
    <source>
        <dbReference type="EMBL" id="GMF09671.1"/>
    </source>
</evidence>
<sequence>MRARRDDVRAVMKAVEAGNNAARALKTTRSVPGIYARFDELGHEELQVLANRYQAGSQTQLNQRGKYHARYMRDAYPIAGSQFKLEKERKMEVAAKKKLLLTDASSMLERNTYSSERKGGVLSLGLDRLHERSKLEHYMGKLTTTLKGEQEQVKQTMADRQVRLAEVRHREGMEQFWRLMHSAPKR</sequence>
<dbReference type="EMBL" id="BSXW01000016">
    <property type="protein sequence ID" value="GMF09671.1"/>
    <property type="molecule type" value="Genomic_DNA"/>
</dbReference>